<organism evidence="2 3">
    <name type="scientific">Prochlorococcus marinus str. PAC1</name>
    <dbReference type="NCBI Taxonomy" id="59924"/>
    <lineage>
        <taxon>Bacteria</taxon>
        <taxon>Bacillati</taxon>
        <taxon>Cyanobacteriota</taxon>
        <taxon>Cyanophyceae</taxon>
        <taxon>Synechococcales</taxon>
        <taxon>Prochlorococcaceae</taxon>
        <taxon>Prochlorococcus</taxon>
    </lineage>
</organism>
<evidence type="ECO:0000313" key="3">
    <source>
        <dbReference type="Proteomes" id="UP000030392"/>
    </source>
</evidence>
<dbReference type="Pfam" id="PF11016">
    <property type="entry name" value="DUF2854"/>
    <property type="match status" value="1"/>
</dbReference>
<dbReference type="PANTHER" id="PTHR35551:SF1">
    <property type="entry name" value="ACCLIMATION OF PHOTOSYNTHESIS TO ENVIRONMENT"/>
    <property type="match status" value="1"/>
</dbReference>
<feature type="transmembrane region" description="Helical" evidence="1">
    <location>
        <begin position="7"/>
        <end position="27"/>
    </location>
</feature>
<feature type="transmembrane region" description="Helical" evidence="1">
    <location>
        <begin position="33"/>
        <end position="51"/>
    </location>
</feature>
<evidence type="ECO:0000313" key="2">
    <source>
        <dbReference type="EMBL" id="KGG19338.1"/>
    </source>
</evidence>
<accession>A0A0A2BZ32</accession>
<dbReference type="EMBL" id="JNAX01000015">
    <property type="protein sequence ID" value="KGG19338.1"/>
    <property type="molecule type" value="Genomic_DNA"/>
</dbReference>
<keyword evidence="1" id="KW-0472">Membrane</keyword>
<protein>
    <recommendedName>
        <fullName evidence="4">DUF2854 domain-containing protein</fullName>
    </recommendedName>
</protein>
<keyword evidence="1" id="KW-1133">Transmembrane helix</keyword>
<name>A0A0A2BZ32_PROMR</name>
<dbReference type="AlphaFoldDB" id="A0A0A2BZ32"/>
<dbReference type="Proteomes" id="UP000030392">
    <property type="component" value="Unassembled WGS sequence"/>
</dbReference>
<keyword evidence="1" id="KW-0812">Transmembrane</keyword>
<gene>
    <name evidence="2" type="ORF">EV03_1720</name>
</gene>
<proteinExistence type="predicted"/>
<dbReference type="RefSeq" id="WP_036906903.1">
    <property type="nucleotide sequence ID" value="NZ_CP138967.1"/>
</dbReference>
<evidence type="ECO:0000256" key="1">
    <source>
        <dbReference type="SAM" id="Phobius"/>
    </source>
</evidence>
<comment type="caution">
    <text evidence="2">The sequence shown here is derived from an EMBL/GenBank/DDBJ whole genome shotgun (WGS) entry which is preliminary data.</text>
</comment>
<dbReference type="PANTHER" id="PTHR35551">
    <property type="match status" value="1"/>
</dbReference>
<dbReference type="InterPro" id="IPR021275">
    <property type="entry name" value="DUF2854"/>
</dbReference>
<sequence length="187" mass="20898">MNKLLSPASLITIGGASLSLIGLTAYFTDATNLSVPTFFYGVPIFLIGISLKTTEVPPALRVVPATKFASQRDRAPEELGKLVKDVTRWRYGQSCQLESSLRVLKLWDIDNPPQLIEVEELVKEGNYGIRMRFEMAAVSLERWNAQKERLGRFFAKGLCAELFCPTPGAIDLILLPQKQEDNPQENE</sequence>
<reference evidence="3" key="1">
    <citation type="journal article" date="2014" name="Sci. Data">
        <title>Genomes of diverse isolates of the marine cyanobacterium Prochlorococcus.</title>
        <authorList>
            <person name="Biller S."/>
            <person name="Berube P."/>
            <person name="Thompson J."/>
            <person name="Kelly L."/>
            <person name="Roggensack S."/>
            <person name="Awad L."/>
            <person name="Roache-Johnson K."/>
            <person name="Ding H."/>
            <person name="Giovannoni S.J."/>
            <person name="Moore L.R."/>
            <person name="Chisholm S.W."/>
        </authorList>
    </citation>
    <scope>NUCLEOTIDE SEQUENCE [LARGE SCALE GENOMIC DNA]</scope>
    <source>
        <strain evidence="3">PAC1</strain>
    </source>
</reference>
<evidence type="ECO:0008006" key="4">
    <source>
        <dbReference type="Google" id="ProtNLM"/>
    </source>
</evidence>